<sequence length="244" mass="27823">MAFTGYVFENKESIMPYLEDAETGTTVQWAKAQALRLHAFVMVGYPQIIKGNPDKYYNSVCFIGRNSDLIETYQKTHLYTTDENWADEGPGFKSIYVPGLGKVGFGICMDLNPYRFEADFMAFEFARFHLQQQTDIILCSMAWLSSVSNNQINYWCRRLLPLYYDVYGNDEESQTDRQNLGANGNRKVLFVVANRTGTEKGTNFCGTSCVIYISSQKQISPLNILNDHEETVMVVDTSHTLQNL</sequence>
<evidence type="ECO:0000313" key="1">
    <source>
        <dbReference type="EMBL" id="CAG8454140.1"/>
    </source>
</evidence>
<proteinExistence type="predicted"/>
<comment type="caution">
    <text evidence="1">The sequence shown here is derived from an EMBL/GenBank/DDBJ whole genome shotgun (WGS) entry which is preliminary data.</text>
</comment>
<gene>
    <name evidence="1" type="ORF">SCALOS_LOCUS1324</name>
</gene>
<organism evidence="1 2">
    <name type="scientific">Scutellospora calospora</name>
    <dbReference type="NCBI Taxonomy" id="85575"/>
    <lineage>
        <taxon>Eukaryota</taxon>
        <taxon>Fungi</taxon>
        <taxon>Fungi incertae sedis</taxon>
        <taxon>Mucoromycota</taxon>
        <taxon>Glomeromycotina</taxon>
        <taxon>Glomeromycetes</taxon>
        <taxon>Diversisporales</taxon>
        <taxon>Gigasporaceae</taxon>
        <taxon>Scutellospora</taxon>
    </lineage>
</organism>
<accession>A0ACA9K5W6</accession>
<dbReference type="EMBL" id="CAJVPM010000889">
    <property type="protein sequence ID" value="CAG8454140.1"/>
    <property type="molecule type" value="Genomic_DNA"/>
</dbReference>
<reference evidence="1" key="1">
    <citation type="submission" date="2021-06" db="EMBL/GenBank/DDBJ databases">
        <authorList>
            <person name="Kallberg Y."/>
            <person name="Tangrot J."/>
            <person name="Rosling A."/>
        </authorList>
    </citation>
    <scope>NUCLEOTIDE SEQUENCE</scope>
    <source>
        <strain evidence="1">AU212A</strain>
    </source>
</reference>
<dbReference type="Proteomes" id="UP000789860">
    <property type="component" value="Unassembled WGS sequence"/>
</dbReference>
<protein>
    <submittedName>
        <fullName evidence="1">11857_t:CDS:1</fullName>
    </submittedName>
</protein>
<keyword evidence="2" id="KW-1185">Reference proteome</keyword>
<name>A0ACA9K5W6_9GLOM</name>
<evidence type="ECO:0000313" key="2">
    <source>
        <dbReference type="Proteomes" id="UP000789860"/>
    </source>
</evidence>